<dbReference type="FunFam" id="2.60.40.10:FF:003146">
    <property type="entry name" value="Predicted protein"/>
    <property type="match status" value="1"/>
</dbReference>
<dbReference type="InterPro" id="IPR036881">
    <property type="entry name" value="Glyco_hydro_3_C_sf"/>
</dbReference>
<keyword evidence="1 4" id="KW-0732">Signal</keyword>
<sequence>MQLFLSASLLLLSLGPTTHAASIPRACSDGEHQKFPFCDASLYTSERVEDLLRRLPLDEKVTLLTARASPKGNMSSIGLPEYNWGANCVHGVQSTCGTNCATSFPNPVNLGAIFDPQAVHDMAQVIGWELRALWLEGARENYATGPHLGLDCWSPNININRDPRWGRNMETPSEDPLVNSKYGVAYTRGLQEGKDKRFLQAVVTLKHYAAYSYEHYDGIDRMAFDAEVSRYDFADTYLPAFRDSVVQGKARGVMCSYNSVNGMPMCANEQLNTKLLREALGFDGYITSDSGAIEGIYRQSHYTKSLCEAGRLAILSGTDVNSGSVYKKCLAELVTSGQLPEKAVDDAMRRTLKLRFELGLFDPIDDQPYWHVTPNEVGKAESKQLSLELTRKSIVLLQNHGNILPLCKGKKLAVIGPHAKAKRALLGNYLGQMCHGDYLEVGCVQTPLEAITIANGASNTVYAKGSGINDTSTADFDAAEAAARGADAVVMFLGIDTSIEREAWDRENIDMPNIQMQLLKRVRRAGKPTVVVLFNGGVVGAEELILHTDGVVEAFYPGFFGAQAVSDILFGDAIPSGKLPVTMYPSNYINSVDMKSMSMTKYPGRSYRYYKEVPVFPFGWGLSYTKFTLALDNEMPSDPIVVTRDLDQTVTVIVSNDGDLVGDEVVFAFFRPLNVNATGNAALLNEQLFDYRRVSLRPTQYRKLSFRIQQSTLAMVDDSGNQASFPGFYEVIITNGVHERVTFAIHLVGEYETLNVFPTDEGYISPLSRSNTEPFSDIQLDAARAFENVPVRPREEQQSAIAMAFD</sequence>
<name>A0A6A4FW63_9STRA</name>
<keyword evidence="2" id="KW-0378">Hydrolase</keyword>
<dbReference type="EMBL" id="QXFU01000032">
    <property type="protein sequence ID" value="KAE9047242.1"/>
    <property type="molecule type" value="Genomic_DNA"/>
</dbReference>
<evidence type="ECO:0000259" key="5">
    <source>
        <dbReference type="Pfam" id="PF00933"/>
    </source>
</evidence>
<dbReference type="Gene3D" id="2.60.40.10">
    <property type="entry name" value="Immunoglobulins"/>
    <property type="match status" value="1"/>
</dbReference>
<dbReference type="Gene3D" id="3.40.50.1700">
    <property type="entry name" value="Glycoside hydrolase family 3 C-terminal domain"/>
    <property type="match status" value="1"/>
</dbReference>
<dbReference type="EMBL" id="QXFT01000031">
    <property type="protein sequence ID" value="KAE9358630.1"/>
    <property type="molecule type" value="Genomic_DNA"/>
</dbReference>
<dbReference type="PRINTS" id="PR00133">
    <property type="entry name" value="GLHYDRLASE3"/>
</dbReference>
<evidence type="ECO:0000313" key="9">
    <source>
        <dbReference type="Proteomes" id="UP000434957"/>
    </source>
</evidence>
<dbReference type="Proteomes" id="UP000435112">
    <property type="component" value="Unassembled WGS sequence"/>
</dbReference>
<comment type="caution">
    <text evidence="8">The sequence shown here is derived from an EMBL/GenBank/DDBJ whole genome shotgun (WGS) entry which is preliminary data.</text>
</comment>
<feature type="domain" description="Glycoside hydrolase family 3 N-terminal" evidence="5">
    <location>
        <begin position="73"/>
        <end position="353"/>
    </location>
</feature>
<organism evidence="8 9">
    <name type="scientific">Phytophthora rubi</name>
    <dbReference type="NCBI Taxonomy" id="129364"/>
    <lineage>
        <taxon>Eukaryota</taxon>
        <taxon>Sar</taxon>
        <taxon>Stramenopiles</taxon>
        <taxon>Oomycota</taxon>
        <taxon>Peronosporomycetes</taxon>
        <taxon>Peronosporales</taxon>
        <taxon>Peronosporaceae</taxon>
        <taxon>Phytophthora</taxon>
    </lineage>
</organism>
<protein>
    <submittedName>
        <fullName evidence="8">Putative exo-1,4-beta-xylosidase</fullName>
    </submittedName>
</protein>
<keyword evidence="9" id="KW-1185">Reference proteome</keyword>
<dbReference type="Proteomes" id="UP000434957">
    <property type="component" value="Unassembled WGS sequence"/>
</dbReference>
<dbReference type="GO" id="GO:0045493">
    <property type="term" value="P:xylan catabolic process"/>
    <property type="evidence" value="ECO:0007669"/>
    <property type="project" value="InterPro"/>
</dbReference>
<evidence type="ECO:0000259" key="6">
    <source>
        <dbReference type="Pfam" id="PF01915"/>
    </source>
</evidence>
<dbReference type="FunFam" id="3.20.20.300:FF:000015">
    <property type="entry name" value="Glycoside hydrolase, putative"/>
    <property type="match status" value="1"/>
</dbReference>
<proteinExistence type="predicted"/>
<evidence type="ECO:0000256" key="1">
    <source>
        <dbReference type="ARBA" id="ARBA00022729"/>
    </source>
</evidence>
<dbReference type="GO" id="GO:0031222">
    <property type="term" value="P:arabinan catabolic process"/>
    <property type="evidence" value="ECO:0007669"/>
    <property type="project" value="TreeGrafter"/>
</dbReference>
<accession>A0A6A4FW63</accession>
<dbReference type="Pfam" id="PF01915">
    <property type="entry name" value="Glyco_hydro_3_C"/>
    <property type="match status" value="1"/>
</dbReference>
<evidence type="ECO:0000313" key="10">
    <source>
        <dbReference type="Proteomes" id="UP000435112"/>
    </source>
</evidence>
<dbReference type="InterPro" id="IPR002772">
    <property type="entry name" value="Glyco_hydro_3_C"/>
</dbReference>
<dbReference type="InterPro" id="IPR036962">
    <property type="entry name" value="Glyco_hydro_3_N_sf"/>
</dbReference>
<evidence type="ECO:0000256" key="4">
    <source>
        <dbReference type="SAM" id="SignalP"/>
    </source>
</evidence>
<dbReference type="FunFam" id="3.40.50.1700:FF:000010">
    <property type="entry name" value="Glycoside hydrolase, putative"/>
    <property type="match status" value="1"/>
</dbReference>
<evidence type="ECO:0000256" key="3">
    <source>
        <dbReference type="ARBA" id="ARBA00023295"/>
    </source>
</evidence>
<evidence type="ECO:0000313" key="8">
    <source>
        <dbReference type="EMBL" id="KAE9358630.1"/>
    </source>
</evidence>
<feature type="signal peptide" evidence="4">
    <location>
        <begin position="1"/>
        <end position="20"/>
    </location>
</feature>
<dbReference type="SUPFAM" id="SSF52279">
    <property type="entry name" value="Beta-D-glucan exohydrolase, C-terminal domain"/>
    <property type="match status" value="1"/>
</dbReference>
<evidence type="ECO:0000313" key="7">
    <source>
        <dbReference type="EMBL" id="KAE9047242.1"/>
    </source>
</evidence>
<dbReference type="PANTHER" id="PTHR42721">
    <property type="entry name" value="SUGAR HYDROLASE-RELATED"/>
    <property type="match status" value="1"/>
</dbReference>
<dbReference type="InterPro" id="IPR017853">
    <property type="entry name" value="GH"/>
</dbReference>
<dbReference type="Pfam" id="PF00933">
    <property type="entry name" value="Glyco_hydro_3"/>
    <property type="match status" value="1"/>
</dbReference>
<gene>
    <name evidence="7" type="ORF">PR002_g1146</name>
    <name evidence="8" type="ORF">PR003_g1173</name>
</gene>
<dbReference type="GO" id="GO:0046556">
    <property type="term" value="F:alpha-L-arabinofuranosidase activity"/>
    <property type="evidence" value="ECO:0007669"/>
    <property type="project" value="TreeGrafter"/>
</dbReference>
<dbReference type="PANTHER" id="PTHR42721:SF41">
    <property type="entry name" value="GLYCOSIDE HYDROLASE FAMILY 3 C-TERMINAL DOMAIN-CONTAINING PROTEIN"/>
    <property type="match status" value="1"/>
</dbReference>
<reference evidence="8 9" key="1">
    <citation type="submission" date="2018-08" db="EMBL/GenBank/DDBJ databases">
        <title>Genomic investigation of the strawberry pathogen Phytophthora fragariae indicates pathogenicity is determined by transcriptional variation in three key races.</title>
        <authorList>
            <person name="Adams T.M."/>
            <person name="Armitage A.D."/>
            <person name="Sobczyk M.K."/>
            <person name="Bates H.J."/>
            <person name="Dunwell J.M."/>
            <person name="Nellist C.F."/>
            <person name="Harrison R.J."/>
        </authorList>
    </citation>
    <scope>NUCLEOTIDE SEQUENCE [LARGE SCALE GENOMIC DNA]</scope>
    <source>
        <strain evidence="7 10">SCRP324</strain>
        <strain evidence="8 9">SCRP333</strain>
    </source>
</reference>
<dbReference type="GO" id="GO:0009044">
    <property type="term" value="F:xylan 1,4-beta-xylosidase activity"/>
    <property type="evidence" value="ECO:0007669"/>
    <property type="project" value="InterPro"/>
</dbReference>
<dbReference type="InterPro" id="IPR013783">
    <property type="entry name" value="Ig-like_fold"/>
</dbReference>
<dbReference type="AlphaFoldDB" id="A0A6A4FW63"/>
<evidence type="ECO:0000256" key="2">
    <source>
        <dbReference type="ARBA" id="ARBA00022801"/>
    </source>
</evidence>
<dbReference type="Gene3D" id="3.20.20.300">
    <property type="entry name" value="Glycoside hydrolase, family 3, N-terminal domain"/>
    <property type="match status" value="1"/>
</dbReference>
<dbReference type="SUPFAM" id="SSF51445">
    <property type="entry name" value="(Trans)glycosidases"/>
    <property type="match status" value="1"/>
</dbReference>
<feature type="chain" id="PRO_5036167741" evidence="4">
    <location>
        <begin position="21"/>
        <end position="806"/>
    </location>
</feature>
<dbReference type="InterPro" id="IPR044993">
    <property type="entry name" value="BXL"/>
</dbReference>
<keyword evidence="3" id="KW-0326">Glycosidase</keyword>
<dbReference type="OrthoDB" id="408728at2759"/>
<feature type="domain" description="Glycoside hydrolase family 3 C-terminal" evidence="6">
    <location>
        <begin position="394"/>
        <end position="624"/>
    </location>
</feature>
<dbReference type="InterPro" id="IPR001764">
    <property type="entry name" value="Glyco_hydro_3_N"/>
</dbReference>